<reference evidence="3" key="1">
    <citation type="submission" date="2022-11" db="UniProtKB">
        <authorList>
            <consortium name="WormBaseParasite"/>
        </authorList>
    </citation>
    <scope>IDENTIFICATION</scope>
</reference>
<name>A0A914QNH7_9BILA</name>
<organism evidence="2 3">
    <name type="scientific">Panagrolaimus davidi</name>
    <dbReference type="NCBI Taxonomy" id="227884"/>
    <lineage>
        <taxon>Eukaryota</taxon>
        <taxon>Metazoa</taxon>
        <taxon>Ecdysozoa</taxon>
        <taxon>Nematoda</taxon>
        <taxon>Chromadorea</taxon>
        <taxon>Rhabditida</taxon>
        <taxon>Tylenchina</taxon>
        <taxon>Panagrolaimomorpha</taxon>
        <taxon>Panagrolaimoidea</taxon>
        <taxon>Panagrolaimidae</taxon>
        <taxon>Panagrolaimus</taxon>
    </lineage>
</organism>
<feature type="region of interest" description="Disordered" evidence="1">
    <location>
        <begin position="305"/>
        <end position="325"/>
    </location>
</feature>
<feature type="region of interest" description="Disordered" evidence="1">
    <location>
        <begin position="352"/>
        <end position="394"/>
    </location>
</feature>
<sequence>MVSHNDGTQWLSMYKTDFASCNISPLSSSFGNASDDSEVETVVDSDCEERDVKFADNSITLRDQFFNALQDVFKKQDLNDPLFDIIFMVENKEIYAHMLILRLTGATKLIKYIEENASDKNNRKIDMNIVNGNQLTFDDLYIFVKSIYFNNVENNLTPSNVMLLSNLEIKHATLIQLLNQRIFKTDAKTLFDKVFDWAKKNACIQKDDSKGTIYREVLGEALSLIPFNEMSQIQIFEVYDTGILTSTEILFYLRPIVTANDKPVILLPPKTDFVEQNNSESTQKVANKITDKSIELLNRVTTSSEMKNERDTYLHGSLKNEHKPLEKTDKLETLKPHVARWHAHIASFSDQELEKWNGGAQTSASTKGNDKPAAGGDEDFDLFDSKEEDDEEKIELTEKRLADYVAKKPKKPGLFDLPNQT</sequence>
<proteinExistence type="predicted"/>
<evidence type="ECO:0000313" key="2">
    <source>
        <dbReference type="Proteomes" id="UP000887578"/>
    </source>
</evidence>
<evidence type="ECO:0000256" key="1">
    <source>
        <dbReference type="SAM" id="MobiDB-lite"/>
    </source>
</evidence>
<accession>A0A914QNH7</accession>
<evidence type="ECO:0000313" key="3">
    <source>
        <dbReference type="WBParaSite" id="PDA_v2.g3150.t1"/>
    </source>
</evidence>
<protein>
    <submittedName>
        <fullName evidence="3">BTB domain-containing protein</fullName>
    </submittedName>
</protein>
<feature type="compositionally biased region" description="Basic and acidic residues" evidence="1">
    <location>
        <begin position="306"/>
        <end position="325"/>
    </location>
</feature>
<dbReference type="Proteomes" id="UP000887578">
    <property type="component" value="Unplaced"/>
</dbReference>
<keyword evidence="2" id="KW-1185">Reference proteome</keyword>
<feature type="compositionally biased region" description="Acidic residues" evidence="1">
    <location>
        <begin position="376"/>
        <end position="393"/>
    </location>
</feature>
<dbReference type="AlphaFoldDB" id="A0A914QNH7"/>
<dbReference type="WBParaSite" id="PDA_v2.g3150.t1">
    <property type="protein sequence ID" value="PDA_v2.g3150.t1"/>
    <property type="gene ID" value="PDA_v2.g3150"/>
</dbReference>